<sequence length="773" mass="87532">MEESGRVSETFTQDFSHDELHRPYHSWAMKNQPYQLMDCAQGTQKNRISAGLATGWSPKSQRESGLQYLNCDVKAQSRYRMQHNPENDIKFHPCPAESADVLPYFSGYEAAGSSWLFSSSNGESKSQANVPAFTNLPRPPPGLDISHAMKSHFSMGRPGISEHNSFIKDSSIHSANAEISDSRNAVNDHNGPPAKTMNHSYFRPYQDFSASMGPEIEKYNFQQFSMQDVSKLTNNLDAFLIGDQPNMYNREPAQSNAMSVQDEKIFDSKGLSYQRMSAFEAHMASLNREITRRQRERDLENLTTKEFQQPADHFEKPLSASNNFLTHLKKEVNPREARNLQTSLLQYHHGQSNQSHAYTKPSPRTNIDIDPQGTTKFMSQSVAEFVPGLSQKQMQRVVPKVFNDERMACIGLGLGMNSIGKMEDVVDREKFNLQLEKGRLQTTPATDLTSDTRPSPCFEINPKSLAGLTKEAGKKKSQLQDLYQIPGSVYAGQARQIRANPVPSQMFPGLYQMGVSGQDPRHMFPSRSQMTYRGPVPVVDLSELWPDAEFPPLNPYLQEKMGPSLAGVDGFFPGLISNLRSFSQLHQYLEECYEQWKFLEQERKKTEAILLKGFPGKCLSLINTNSFPKLPLNPTRVDRLIVDQFREQAKVVSLLGKMECLRSFPFHANISSKLDRHLKAIYVAQACRKDEFLNCSRQRQGVANLREDRDILLLASALRDLSRSTRLSRTALWCALQMTLPKELIRTEDEVEDNTSSVLEQDRSDQLTTDTAL</sequence>
<gene>
    <name evidence="2" type="ORF">Baya_15741</name>
</gene>
<protein>
    <submittedName>
        <fullName evidence="2">Meiosis-specific coiled-coil domain-containing protein MEIOC</fullName>
    </submittedName>
</protein>
<organism evidence="2 3">
    <name type="scientific">Bagarius yarrelli</name>
    <name type="common">Goonch</name>
    <name type="synonym">Bagrus yarrelli</name>
    <dbReference type="NCBI Taxonomy" id="175774"/>
    <lineage>
        <taxon>Eukaryota</taxon>
        <taxon>Metazoa</taxon>
        <taxon>Chordata</taxon>
        <taxon>Craniata</taxon>
        <taxon>Vertebrata</taxon>
        <taxon>Euteleostomi</taxon>
        <taxon>Actinopterygii</taxon>
        <taxon>Neopterygii</taxon>
        <taxon>Teleostei</taxon>
        <taxon>Ostariophysi</taxon>
        <taxon>Siluriformes</taxon>
        <taxon>Sisoridae</taxon>
        <taxon>Sisorinae</taxon>
        <taxon>Bagarius</taxon>
    </lineage>
</organism>
<dbReference type="PANTHER" id="PTHR33861">
    <property type="entry name" value="PROTEIN CBG18333"/>
    <property type="match status" value="1"/>
</dbReference>
<dbReference type="Pfam" id="PF15189">
    <property type="entry name" value="MEIOC"/>
    <property type="match status" value="1"/>
</dbReference>
<dbReference type="InterPro" id="IPR027963">
    <property type="entry name" value="MEIOC"/>
</dbReference>
<dbReference type="EMBL" id="VCAZ01000243">
    <property type="protein sequence ID" value="TTM85795.1"/>
    <property type="molecule type" value="Genomic_DNA"/>
</dbReference>
<dbReference type="Proteomes" id="UP000319801">
    <property type="component" value="Unassembled WGS sequence"/>
</dbReference>
<dbReference type="AlphaFoldDB" id="A0A556VJV7"/>
<dbReference type="GO" id="GO:0007141">
    <property type="term" value="P:male meiosis I"/>
    <property type="evidence" value="ECO:0007669"/>
    <property type="project" value="TreeGrafter"/>
</dbReference>
<dbReference type="PANTHER" id="PTHR33861:SF4">
    <property type="entry name" value="MEIOSIS-SPECIFIC COILED-COIL DOMAIN-CONTAINING PROTEIN MEIOC"/>
    <property type="match status" value="1"/>
</dbReference>
<reference evidence="2 3" key="1">
    <citation type="journal article" date="2019" name="Genome Biol. Evol.">
        <title>Whole-Genome Sequencing of the Giant Devil Catfish, Bagarius yarrelli.</title>
        <authorList>
            <person name="Jiang W."/>
            <person name="Lv Y."/>
            <person name="Cheng L."/>
            <person name="Yang K."/>
            <person name="Chao B."/>
            <person name="Wang X."/>
            <person name="Li Y."/>
            <person name="Pan X."/>
            <person name="You X."/>
            <person name="Zhang Y."/>
            <person name="Yang J."/>
            <person name="Li J."/>
            <person name="Zhang X."/>
            <person name="Liu S."/>
            <person name="Sun C."/>
            <person name="Yang J."/>
            <person name="Shi Q."/>
        </authorList>
    </citation>
    <scope>NUCLEOTIDE SEQUENCE [LARGE SCALE GENOMIC DNA]</scope>
    <source>
        <strain evidence="2">JWS20170419001</strain>
        <tissue evidence="2">Muscle</tissue>
    </source>
</reference>
<feature type="region of interest" description="Disordered" evidence="1">
    <location>
        <begin position="751"/>
        <end position="773"/>
    </location>
</feature>
<proteinExistence type="predicted"/>
<dbReference type="GO" id="GO:0007144">
    <property type="term" value="P:female meiosis I"/>
    <property type="evidence" value="ECO:0007669"/>
    <property type="project" value="TreeGrafter"/>
</dbReference>
<accession>A0A556VJV7</accession>
<evidence type="ECO:0000313" key="2">
    <source>
        <dbReference type="EMBL" id="TTM85795.1"/>
    </source>
</evidence>
<evidence type="ECO:0000313" key="3">
    <source>
        <dbReference type="Proteomes" id="UP000319801"/>
    </source>
</evidence>
<name>A0A556VJV7_BAGYA</name>
<dbReference type="GO" id="GO:0048255">
    <property type="term" value="P:mRNA stabilization"/>
    <property type="evidence" value="ECO:0007669"/>
    <property type="project" value="TreeGrafter"/>
</dbReference>
<dbReference type="GO" id="GO:0005634">
    <property type="term" value="C:nucleus"/>
    <property type="evidence" value="ECO:0007669"/>
    <property type="project" value="TreeGrafter"/>
</dbReference>
<evidence type="ECO:0000256" key="1">
    <source>
        <dbReference type="SAM" id="MobiDB-lite"/>
    </source>
</evidence>
<dbReference type="OrthoDB" id="5978002at2759"/>
<dbReference type="GO" id="GO:0005737">
    <property type="term" value="C:cytoplasm"/>
    <property type="evidence" value="ECO:0007669"/>
    <property type="project" value="TreeGrafter"/>
</dbReference>
<keyword evidence="3" id="KW-1185">Reference proteome</keyword>
<comment type="caution">
    <text evidence="2">The sequence shown here is derived from an EMBL/GenBank/DDBJ whole genome shotgun (WGS) entry which is preliminary data.</text>
</comment>